<accession>A0ABP9RGC2</accession>
<comment type="caution">
    <text evidence="7">The sequence shown here is derived from an EMBL/GenBank/DDBJ whole genome shotgun (WGS) entry which is preliminary data.</text>
</comment>
<reference evidence="8" key="1">
    <citation type="journal article" date="2019" name="Int. J. Syst. Evol. Microbiol.">
        <title>The Global Catalogue of Microorganisms (GCM) 10K type strain sequencing project: providing services to taxonomists for standard genome sequencing and annotation.</title>
        <authorList>
            <consortium name="The Broad Institute Genomics Platform"/>
            <consortium name="The Broad Institute Genome Sequencing Center for Infectious Disease"/>
            <person name="Wu L."/>
            <person name="Ma J."/>
        </authorList>
    </citation>
    <scope>NUCLEOTIDE SEQUENCE [LARGE SCALE GENOMIC DNA]</scope>
    <source>
        <strain evidence="8">JCM 18304</strain>
    </source>
</reference>
<keyword evidence="5" id="KW-0812">Transmembrane</keyword>
<organism evidence="7 8">
    <name type="scientific">Rugosimonospora acidiphila</name>
    <dbReference type="NCBI Taxonomy" id="556531"/>
    <lineage>
        <taxon>Bacteria</taxon>
        <taxon>Bacillati</taxon>
        <taxon>Actinomycetota</taxon>
        <taxon>Actinomycetes</taxon>
        <taxon>Micromonosporales</taxon>
        <taxon>Micromonosporaceae</taxon>
        <taxon>Rugosimonospora</taxon>
    </lineage>
</organism>
<evidence type="ECO:0000259" key="6">
    <source>
        <dbReference type="PROSITE" id="PS50901"/>
    </source>
</evidence>
<feature type="binding site" evidence="3">
    <location>
        <begin position="260"/>
        <end position="267"/>
    </location>
    <ligand>
        <name>ATP</name>
        <dbReference type="ChEBI" id="CHEBI:30616"/>
    </ligand>
</feature>
<dbReference type="Proteomes" id="UP001501570">
    <property type="component" value="Unassembled WGS sequence"/>
</dbReference>
<dbReference type="EMBL" id="BAABJQ010000001">
    <property type="protein sequence ID" value="GAA5176944.1"/>
    <property type="molecule type" value="Genomic_DNA"/>
</dbReference>
<gene>
    <name evidence="7" type="ORF">GCM10023322_00360</name>
</gene>
<dbReference type="Gene3D" id="3.40.50.300">
    <property type="entry name" value="P-loop containing nucleotide triphosphate hydrolases"/>
    <property type="match status" value="1"/>
</dbReference>
<keyword evidence="5" id="KW-0472">Membrane</keyword>
<evidence type="ECO:0000256" key="1">
    <source>
        <dbReference type="ARBA" id="ARBA00022741"/>
    </source>
</evidence>
<proteinExistence type="predicted"/>
<dbReference type="Pfam" id="PF01580">
    <property type="entry name" value="FtsK_SpoIIIE"/>
    <property type="match status" value="1"/>
</dbReference>
<dbReference type="InterPro" id="IPR027417">
    <property type="entry name" value="P-loop_NTPase"/>
</dbReference>
<dbReference type="CDD" id="cd01127">
    <property type="entry name" value="TrwB_TraG_TraD_VirD4"/>
    <property type="match status" value="1"/>
</dbReference>
<evidence type="ECO:0000256" key="4">
    <source>
        <dbReference type="SAM" id="MobiDB-lite"/>
    </source>
</evidence>
<sequence length="539" mass="59614">MATRPWVNFKRLSVRVPWWIVMAIVIPVAAFRLARFVVHHRRAIPGVTAVLLLLYAYLRFGWLPLVLVALAVAGAVGLWAWRAMPSCRRFLLLPVLGRWRGFWVYRRQWAESLSLSGLHKTFDGMVLLPRLVGVRCREATDEVTVRMLRGQNPELFHKAAVNLAYSFGTRQCRVFSTRREVAPVRLGRLAGALRLVDRVRYRDRPRLVTLVFFRRDPLTEKVEPFEVPPVPDFTALVVGLREDAERYALRLLATHVLVAGATRAGKGSVIWSLIRALAGGVASGLVRLWVVDPKGGMELAMGQPMFARYEYDDFTAMADLFDQAVSVMRKRQAALRGLVRVHTPTLDEPLIVIVIDEIAALTAYLQDGELRSRIAQSLGLLLSQGAGLGVLVVAATQDPRKETVGLRDLFPTRIALRLNEPNHADLVLGDGARDRGALADQIPVPLAGVGFVRLEGHPEPARLRFSYVEDALIREMAALYPAPVVGPFPARVTVPTSTGGSVVPRQRPARSTSLKDGPLLPSGLLDALGPRQLTDGDQP</sequence>
<dbReference type="InterPro" id="IPR002543">
    <property type="entry name" value="FtsK_dom"/>
</dbReference>
<evidence type="ECO:0000313" key="8">
    <source>
        <dbReference type="Proteomes" id="UP001501570"/>
    </source>
</evidence>
<feature type="region of interest" description="Disordered" evidence="4">
    <location>
        <begin position="496"/>
        <end position="539"/>
    </location>
</feature>
<keyword evidence="2 3" id="KW-0067">ATP-binding</keyword>
<keyword evidence="8" id="KW-1185">Reference proteome</keyword>
<keyword evidence="5" id="KW-1133">Transmembrane helix</keyword>
<evidence type="ECO:0000256" key="3">
    <source>
        <dbReference type="PROSITE-ProRule" id="PRU00289"/>
    </source>
</evidence>
<feature type="domain" description="FtsK" evidence="6">
    <location>
        <begin position="233"/>
        <end position="425"/>
    </location>
</feature>
<dbReference type="RefSeq" id="WP_345624976.1">
    <property type="nucleotide sequence ID" value="NZ_BAABJQ010000001.1"/>
</dbReference>
<dbReference type="PANTHER" id="PTHR22683">
    <property type="entry name" value="SPORULATION PROTEIN RELATED"/>
    <property type="match status" value="1"/>
</dbReference>
<dbReference type="PANTHER" id="PTHR22683:SF41">
    <property type="entry name" value="DNA TRANSLOCASE FTSK"/>
    <property type="match status" value="1"/>
</dbReference>
<feature type="transmembrane region" description="Helical" evidence="5">
    <location>
        <begin position="64"/>
        <end position="81"/>
    </location>
</feature>
<name>A0ABP9RGC2_9ACTN</name>
<dbReference type="SUPFAM" id="SSF52540">
    <property type="entry name" value="P-loop containing nucleoside triphosphate hydrolases"/>
    <property type="match status" value="1"/>
</dbReference>
<evidence type="ECO:0000313" key="7">
    <source>
        <dbReference type="EMBL" id="GAA5176944.1"/>
    </source>
</evidence>
<keyword evidence="1 3" id="KW-0547">Nucleotide-binding</keyword>
<feature type="transmembrane region" description="Helical" evidence="5">
    <location>
        <begin position="16"/>
        <end position="34"/>
    </location>
</feature>
<protein>
    <submittedName>
        <fullName evidence="7">FtsK/SpoIIIE domain-containing protein</fullName>
    </submittedName>
</protein>
<evidence type="ECO:0000256" key="2">
    <source>
        <dbReference type="ARBA" id="ARBA00022840"/>
    </source>
</evidence>
<dbReference type="PROSITE" id="PS50901">
    <property type="entry name" value="FTSK"/>
    <property type="match status" value="1"/>
</dbReference>
<dbReference type="InterPro" id="IPR050206">
    <property type="entry name" value="FtsK/SpoIIIE/SftA"/>
</dbReference>
<evidence type="ECO:0000256" key="5">
    <source>
        <dbReference type="SAM" id="Phobius"/>
    </source>
</evidence>